<name>A0A8X7QD62_BRACI</name>
<dbReference type="EMBL" id="JAAMPC010000013">
    <property type="protein sequence ID" value="KAG2268025.1"/>
    <property type="molecule type" value="Genomic_DNA"/>
</dbReference>
<comment type="caution">
    <text evidence="1">The sequence shown here is derived from an EMBL/GenBank/DDBJ whole genome shotgun (WGS) entry which is preliminary data.</text>
</comment>
<gene>
    <name evidence="1" type="ORF">Bca52824_062580</name>
</gene>
<reference evidence="1 2" key="1">
    <citation type="submission" date="2020-02" db="EMBL/GenBank/DDBJ databases">
        <authorList>
            <person name="Ma Q."/>
            <person name="Huang Y."/>
            <person name="Song X."/>
            <person name="Pei D."/>
        </authorList>
    </citation>
    <scope>NUCLEOTIDE SEQUENCE [LARGE SCALE GENOMIC DNA]</scope>
    <source>
        <strain evidence="1">Sxm20200214</strain>
        <tissue evidence="1">Leaf</tissue>
    </source>
</reference>
<dbReference type="Proteomes" id="UP000886595">
    <property type="component" value="Unassembled WGS sequence"/>
</dbReference>
<keyword evidence="2" id="KW-1185">Reference proteome</keyword>
<sequence length="73" mass="8337">MDVYISEEYVNRRRIEKNAAAVAGKNLRFGFCACDRPEKRKSIPQISKSRPENEFRVTGGGVYESCVFQCFSP</sequence>
<dbReference type="OrthoDB" id="1021286at2759"/>
<organism evidence="1 2">
    <name type="scientific">Brassica carinata</name>
    <name type="common">Ethiopian mustard</name>
    <name type="synonym">Abyssinian cabbage</name>
    <dbReference type="NCBI Taxonomy" id="52824"/>
    <lineage>
        <taxon>Eukaryota</taxon>
        <taxon>Viridiplantae</taxon>
        <taxon>Streptophyta</taxon>
        <taxon>Embryophyta</taxon>
        <taxon>Tracheophyta</taxon>
        <taxon>Spermatophyta</taxon>
        <taxon>Magnoliopsida</taxon>
        <taxon>eudicotyledons</taxon>
        <taxon>Gunneridae</taxon>
        <taxon>Pentapetalae</taxon>
        <taxon>rosids</taxon>
        <taxon>malvids</taxon>
        <taxon>Brassicales</taxon>
        <taxon>Brassicaceae</taxon>
        <taxon>Brassiceae</taxon>
        <taxon>Brassica</taxon>
    </lineage>
</organism>
<proteinExistence type="predicted"/>
<evidence type="ECO:0000313" key="1">
    <source>
        <dbReference type="EMBL" id="KAG2268025.1"/>
    </source>
</evidence>
<protein>
    <submittedName>
        <fullName evidence="1">Uncharacterized protein</fullName>
    </submittedName>
</protein>
<evidence type="ECO:0000313" key="2">
    <source>
        <dbReference type="Proteomes" id="UP000886595"/>
    </source>
</evidence>
<accession>A0A8X7QD62</accession>
<dbReference type="AlphaFoldDB" id="A0A8X7QD62"/>